<dbReference type="PATRIC" id="fig|742823.3.peg.460"/>
<evidence type="ECO:0000313" key="2">
    <source>
        <dbReference type="Proteomes" id="UP000005835"/>
    </source>
</evidence>
<dbReference type="AlphaFoldDB" id="K1JVZ9"/>
<dbReference type="EMBL" id="ADMG01000016">
    <property type="protein sequence ID" value="EKB31887.1"/>
    <property type="molecule type" value="Genomic_DNA"/>
</dbReference>
<proteinExistence type="predicted"/>
<dbReference type="Proteomes" id="UP000005835">
    <property type="component" value="Unassembled WGS sequence"/>
</dbReference>
<name>K1JVZ9_9BURK</name>
<accession>K1JVZ9</accession>
<sequence>MELSQKELAEIEGVTAKQICRRETERLTWKAKMKEEKNK</sequence>
<dbReference type="STRING" id="742823.HMPREF9465_00464"/>
<comment type="caution">
    <text evidence="1">The sequence shown here is derived from an EMBL/GenBank/DDBJ whole genome shotgun (WGS) entry which is preliminary data.</text>
</comment>
<organism evidence="1 2">
    <name type="scientific">Sutterella wadsworthensis 2_1_59BFAA</name>
    <dbReference type="NCBI Taxonomy" id="742823"/>
    <lineage>
        <taxon>Bacteria</taxon>
        <taxon>Pseudomonadati</taxon>
        <taxon>Pseudomonadota</taxon>
        <taxon>Betaproteobacteria</taxon>
        <taxon>Burkholderiales</taxon>
        <taxon>Sutterellaceae</taxon>
        <taxon>Sutterella</taxon>
    </lineage>
</organism>
<reference evidence="1 2" key="1">
    <citation type="submission" date="2012-05" db="EMBL/GenBank/DDBJ databases">
        <title>The Genome Sequence of Sutterella wadsworthensis 2_1_59BFAA.</title>
        <authorList>
            <consortium name="The Broad Institute Genome Sequencing Platform"/>
            <person name="Earl A."/>
            <person name="Ward D."/>
            <person name="Feldgarden M."/>
            <person name="Gevers D."/>
            <person name="Daigneault M."/>
            <person name="Strauss J."/>
            <person name="Allen-Vercoe E."/>
            <person name="Walker B."/>
            <person name="Young S.K."/>
            <person name="Zeng Q."/>
            <person name="Gargeya S."/>
            <person name="Fitzgerald M."/>
            <person name="Haas B."/>
            <person name="Abouelleil A."/>
            <person name="Alvarado L."/>
            <person name="Arachchi H.M."/>
            <person name="Berlin A.M."/>
            <person name="Chapman S.B."/>
            <person name="Goldberg J."/>
            <person name="Griggs A."/>
            <person name="Gujja S."/>
            <person name="Hansen M."/>
            <person name="Howarth C."/>
            <person name="Imamovic A."/>
            <person name="Larimer J."/>
            <person name="McCowen C."/>
            <person name="Montmayeur A."/>
            <person name="Murphy C."/>
            <person name="Neiman D."/>
            <person name="Pearson M."/>
            <person name="Priest M."/>
            <person name="Roberts A."/>
            <person name="Saif S."/>
            <person name="Shea T."/>
            <person name="Sisk P."/>
            <person name="Sykes S."/>
            <person name="Wortman J."/>
            <person name="Nusbaum C."/>
            <person name="Birren B."/>
        </authorList>
    </citation>
    <scope>NUCLEOTIDE SEQUENCE [LARGE SCALE GENOMIC DNA]</scope>
    <source>
        <strain evidence="1 2">2_1_59BFAA</strain>
    </source>
</reference>
<protein>
    <submittedName>
        <fullName evidence="1">Uncharacterized protein</fullName>
    </submittedName>
</protein>
<keyword evidence="2" id="KW-1185">Reference proteome</keyword>
<dbReference type="HOGENOM" id="CLU_3318110_0_0_4"/>
<evidence type="ECO:0000313" key="1">
    <source>
        <dbReference type="EMBL" id="EKB31887.1"/>
    </source>
</evidence>
<gene>
    <name evidence="1" type="ORF">HMPREF9465_00464</name>
</gene>